<keyword evidence="3" id="KW-1185">Reference proteome</keyword>
<evidence type="ECO:0000313" key="2">
    <source>
        <dbReference type="EMBL" id="EYC42775.1"/>
    </source>
</evidence>
<proteinExistence type="predicted"/>
<reference evidence="3" key="1">
    <citation type="journal article" date="2015" name="Nat. Genet.">
        <title>The genome and transcriptome of the zoonotic hookworm Ancylostoma ceylanicum identify infection-specific gene families.</title>
        <authorList>
            <person name="Schwarz E.M."/>
            <person name="Hu Y."/>
            <person name="Antoshechkin I."/>
            <person name="Miller M.M."/>
            <person name="Sternberg P.W."/>
            <person name="Aroian R.V."/>
        </authorList>
    </citation>
    <scope>NUCLEOTIDE SEQUENCE</scope>
    <source>
        <strain evidence="3">HY135</strain>
    </source>
</reference>
<protein>
    <submittedName>
        <fullName evidence="2">Uncharacterized protein</fullName>
    </submittedName>
</protein>
<dbReference type="Proteomes" id="UP000024635">
    <property type="component" value="Unassembled WGS sequence"/>
</dbReference>
<organism evidence="2 3">
    <name type="scientific">Ancylostoma ceylanicum</name>
    <dbReference type="NCBI Taxonomy" id="53326"/>
    <lineage>
        <taxon>Eukaryota</taxon>
        <taxon>Metazoa</taxon>
        <taxon>Ecdysozoa</taxon>
        <taxon>Nematoda</taxon>
        <taxon>Chromadorea</taxon>
        <taxon>Rhabditida</taxon>
        <taxon>Rhabditina</taxon>
        <taxon>Rhabditomorpha</taxon>
        <taxon>Strongyloidea</taxon>
        <taxon>Ancylostomatidae</taxon>
        <taxon>Ancylostomatinae</taxon>
        <taxon>Ancylostoma</taxon>
    </lineage>
</organism>
<gene>
    <name evidence="2" type="primary">Acey_s0519.g2839</name>
    <name evidence="2" type="ORF">Y032_0519g2839</name>
</gene>
<dbReference type="AlphaFoldDB" id="A0A016WSZ1"/>
<name>A0A016WSZ1_9BILA</name>
<evidence type="ECO:0000313" key="3">
    <source>
        <dbReference type="Proteomes" id="UP000024635"/>
    </source>
</evidence>
<sequence length="136" mass="15622">MLCPAASLGVCPRQDGNQFREWEVLVDLEQLCEAPNAMFEEVHAETENKSRECYNFPAADKFSGRMDDPKDDGRPERKKPMISRRSELMYLRDPKKKKKEQALHMKQLGCGPHYESSDGPLRTPACRCCAIDQFLK</sequence>
<evidence type="ECO:0000256" key="1">
    <source>
        <dbReference type="SAM" id="MobiDB-lite"/>
    </source>
</evidence>
<comment type="caution">
    <text evidence="2">The sequence shown here is derived from an EMBL/GenBank/DDBJ whole genome shotgun (WGS) entry which is preliminary data.</text>
</comment>
<dbReference type="EMBL" id="JARK01000119">
    <property type="protein sequence ID" value="EYC42775.1"/>
    <property type="molecule type" value="Genomic_DNA"/>
</dbReference>
<accession>A0A016WSZ1</accession>
<feature type="region of interest" description="Disordered" evidence="1">
    <location>
        <begin position="62"/>
        <end position="88"/>
    </location>
</feature>